<dbReference type="Pfam" id="PF12728">
    <property type="entry name" value="HTH_17"/>
    <property type="match status" value="1"/>
</dbReference>
<keyword evidence="3" id="KW-1185">Reference proteome</keyword>
<protein>
    <submittedName>
        <fullName evidence="2">Excisionase family DNA binding protein</fullName>
    </submittedName>
</protein>
<comment type="caution">
    <text evidence="2">The sequence shown here is derived from an EMBL/GenBank/DDBJ whole genome shotgun (WGS) entry which is preliminary data.</text>
</comment>
<organism evidence="2 3">
    <name type="scientific">Microcella alkalica</name>
    <dbReference type="NCBI Taxonomy" id="355930"/>
    <lineage>
        <taxon>Bacteria</taxon>
        <taxon>Bacillati</taxon>
        <taxon>Actinomycetota</taxon>
        <taxon>Actinomycetes</taxon>
        <taxon>Micrococcales</taxon>
        <taxon>Microbacteriaceae</taxon>
        <taxon>Microcella</taxon>
    </lineage>
</organism>
<evidence type="ECO:0000259" key="1">
    <source>
        <dbReference type="Pfam" id="PF12728"/>
    </source>
</evidence>
<dbReference type="NCBIfam" id="TIGR01764">
    <property type="entry name" value="excise"/>
    <property type="match status" value="1"/>
</dbReference>
<dbReference type="Proteomes" id="UP000585905">
    <property type="component" value="Unassembled WGS sequence"/>
</dbReference>
<evidence type="ECO:0000313" key="3">
    <source>
        <dbReference type="Proteomes" id="UP000585905"/>
    </source>
</evidence>
<dbReference type="InterPro" id="IPR041657">
    <property type="entry name" value="HTH_17"/>
</dbReference>
<feature type="domain" description="Helix-turn-helix" evidence="1">
    <location>
        <begin position="54"/>
        <end position="102"/>
    </location>
</feature>
<dbReference type="InterPro" id="IPR010093">
    <property type="entry name" value="SinI_DNA-bd"/>
</dbReference>
<dbReference type="GO" id="GO:0003677">
    <property type="term" value="F:DNA binding"/>
    <property type="evidence" value="ECO:0007669"/>
    <property type="project" value="InterPro"/>
</dbReference>
<dbReference type="AlphaFoldDB" id="A0A839E2M6"/>
<evidence type="ECO:0000313" key="2">
    <source>
        <dbReference type="EMBL" id="MBA8846611.1"/>
    </source>
</evidence>
<reference evidence="2 3" key="1">
    <citation type="submission" date="2020-07" db="EMBL/GenBank/DDBJ databases">
        <title>Sequencing the genomes of 1000 actinobacteria strains.</title>
        <authorList>
            <person name="Klenk H.-P."/>
        </authorList>
    </citation>
    <scope>NUCLEOTIDE SEQUENCE [LARGE SCALE GENOMIC DNA]</scope>
    <source>
        <strain evidence="2 3">DSM 19663</strain>
    </source>
</reference>
<gene>
    <name evidence="2" type="ORF">FHX53_000175</name>
</gene>
<name>A0A839E2M6_9MICO</name>
<accession>A0A839E2M6</accession>
<proteinExistence type="predicted"/>
<sequence length="128" mass="13948">MPTLNHSDFDTESLRILEAAESALPEGKVRDAISAIREASNGSTAVVLAATEEFSTTEAASILGISRPHLYKILDSGALPFKTVGKNTRRVSGEDLYRYLDQFAAARKFAAQAVFDGQRLEDRALNDM</sequence>
<dbReference type="EMBL" id="JACGWX010000001">
    <property type="protein sequence ID" value="MBA8846611.1"/>
    <property type="molecule type" value="Genomic_DNA"/>
</dbReference>
<dbReference type="RefSeq" id="WP_182489326.1">
    <property type="nucleotide sequence ID" value="NZ_BAAAOV010000003.1"/>
</dbReference>